<evidence type="ECO:0000256" key="8">
    <source>
        <dbReference type="ARBA" id="ARBA00047427"/>
    </source>
</evidence>
<feature type="transmembrane region" description="Helical" evidence="17">
    <location>
        <begin position="7"/>
        <end position="28"/>
    </location>
</feature>
<feature type="transmembrane region" description="Helical" evidence="17">
    <location>
        <begin position="165"/>
        <end position="182"/>
    </location>
</feature>
<evidence type="ECO:0000256" key="1">
    <source>
        <dbReference type="ARBA" id="ARBA00000923"/>
    </source>
</evidence>
<gene>
    <name evidence="19" type="primary">LOC106154128</name>
</gene>
<dbReference type="Pfam" id="PF04750">
    <property type="entry name" value="Far-17a_AIG1"/>
    <property type="match status" value="1"/>
</dbReference>
<evidence type="ECO:0000256" key="10">
    <source>
        <dbReference type="ARBA" id="ARBA00048680"/>
    </source>
</evidence>
<comment type="catalytic activity">
    <reaction evidence="10">
        <text>12-octadecanoyloxy-octadecanoate + H2O = 12-hydroxyoctadecanoate + octadecanoate + H(+)</text>
        <dbReference type="Rhea" id="RHEA:52080"/>
        <dbReference type="ChEBI" id="CHEBI:15377"/>
        <dbReference type="ChEBI" id="CHEBI:15378"/>
        <dbReference type="ChEBI" id="CHEBI:25629"/>
        <dbReference type="ChEBI" id="CHEBI:84201"/>
        <dbReference type="ChEBI" id="CHEBI:136330"/>
    </reaction>
    <physiologicalReaction direction="left-to-right" evidence="10">
        <dbReference type="Rhea" id="RHEA:52081"/>
    </physiologicalReaction>
</comment>
<dbReference type="RefSeq" id="XP_013383836.1">
    <property type="nucleotide sequence ID" value="XM_013528382.1"/>
</dbReference>
<evidence type="ECO:0000313" key="19">
    <source>
        <dbReference type="RefSeq" id="XP_013383836.1"/>
    </source>
</evidence>
<dbReference type="OrthoDB" id="1898221at2759"/>
<dbReference type="GeneID" id="106154128"/>
<evidence type="ECO:0000256" key="17">
    <source>
        <dbReference type="SAM" id="Phobius"/>
    </source>
</evidence>
<evidence type="ECO:0000256" key="7">
    <source>
        <dbReference type="ARBA" id="ARBA00047368"/>
    </source>
</evidence>
<comment type="catalytic activity">
    <reaction evidence="7">
        <text>12-hexadecanoyloxy-octadecanoate + H2O = 12-hydroxyoctadecanoate + hexadecanoate + H(+)</text>
        <dbReference type="Rhea" id="RHEA:52056"/>
        <dbReference type="ChEBI" id="CHEBI:7896"/>
        <dbReference type="ChEBI" id="CHEBI:15377"/>
        <dbReference type="ChEBI" id="CHEBI:15378"/>
        <dbReference type="ChEBI" id="CHEBI:83677"/>
        <dbReference type="ChEBI" id="CHEBI:84201"/>
    </reaction>
    <physiologicalReaction direction="left-to-right" evidence="7">
        <dbReference type="Rhea" id="RHEA:52057"/>
    </physiologicalReaction>
</comment>
<evidence type="ECO:0000256" key="11">
    <source>
        <dbReference type="ARBA" id="ARBA00048701"/>
    </source>
</evidence>
<comment type="catalytic activity">
    <reaction evidence="13">
        <text>9-octadecanoyloxy-octadecanoate + H2O = 9-hydroxy-octadecanoate + octadecanoate + H(+)</text>
        <dbReference type="Rhea" id="RHEA:52096"/>
        <dbReference type="ChEBI" id="CHEBI:15377"/>
        <dbReference type="ChEBI" id="CHEBI:15378"/>
        <dbReference type="ChEBI" id="CHEBI:25629"/>
        <dbReference type="ChEBI" id="CHEBI:136286"/>
        <dbReference type="ChEBI" id="CHEBI:136373"/>
    </reaction>
    <physiologicalReaction direction="left-to-right" evidence="13">
        <dbReference type="Rhea" id="RHEA:52097"/>
    </physiologicalReaction>
</comment>
<evidence type="ECO:0000256" key="5">
    <source>
        <dbReference type="ARBA" id="ARBA00022989"/>
    </source>
</evidence>
<comment type="similarity">
    <text evidence="3">Belongs to the AIG1 family.</text>
</comment>
<dbReference type="Proteomes" id="UP000085678">
    <property type="component" value="Unplaced"/>
</dbReference>
<evidence type="ECO:0000313" key="18">
    <source>
        <dbReference type="Proteomes" id="UP000085678"/>
    </source>
</evidence>
<evidence type="ECO:0000256" key="6">
    <source>
        <dbReference type="ARBA" id="ARBA00023136"/>
    </source>
</evidence>
<protein>
    <submittedName>
        <fullName evidence="19">Androgen-induced gene 1 protein-like isoform X2</fullName>
    </submittedName>
</protein>
<feature type="transmembrane region" description="Helical" evidence="17">
    <location>
        <begin position="48"/>
        <end position="71"/>
    </location>
</feature>
<evidence type="ECO:0000256" key="9">
    <source>
        <dbReference type="ARBA" id="ARBA00047863"/>
    </source>
</evidence>
<comment type="catalytic activity">
    <reaction evidence="14">
        <text>13-(9Z-octadecenoyloxy)-octadecanoate + H2O = 13-hydroxy-octadecanoate + (9Z)-octadecenoate + H(+)</text>
        <dbReference type="Rhea" id="RHEA:52064"/>
        <dbReference type="ChEBI" id="CHEBI:15377"/>
        <dbReference type="ChEBI" id="CHEBI:15378"/>
        <dbReference type="ChEBI" id="CHEBI:30823"/>
        <dbReference type="ChEBI" id="CHEBI:136303"/>
        <dbReference type="ChEBI" id="CHEBI:136304"/>
    </reaction>
    <physiologicalReaction direction="left-to-right" evidence="14">
        <dbReference type="Rhea" id="RHEA:52065"/>
    </physiologicalReaction>
</comment>
<dbReference type="InterPro" id="IPR006838">
    <property type="entry name" value="ADTRP_AIG1"/>
</dbReference>
<comment type="catalytic activity">
    <reaction evidence="1">
        <text>9-(9Z-hexadecenoyloxy)-octadecanoate + H2O = (9Z)-hexadecenoate + 9-hydroxy-octadecanoate + H(+)</text>
        <dbReference type="Rhea" id="RHEA:52068"/>
        <dbReference type="ChEBI" id="CHEBI:15377"/>
        <dbReference type="ChEBI" id="CHEBI:15378"/>
        <dbReference type="ChEBI" id="CHEBI:32372"/>
        <dbReference type="ChEBI" id="CHEBI:136286"/>
        <dbReference type="ChEBI" id="CHEBI:136309"/>
    </reaction>
    <physiologicalReaction direction="left-to-right" evidence="1">
        <dbReference type="Rhea" id="RHEA:52069"/>
    </physiologicalReaction>
</comment>
<proteinExistence type="inferred from homology"/>
<evidence type="ECO:0000256" key="2">
    <source>
        <dbReference type="ARBA" id="ARBA00004127"/>
    </source>
</evidence>
<comment type="catalytic activity">
    <reaction evidence="11">
        <text>12-(9Z-octadecenoyloxy)-octadecanoate + H2O = 12-hydroxyoctadecanoate + (9Z)-octadecenoate + H(+)</text>
        <dbReference type="Rhea" id="RHEA:52060"/>
        <dbReference type="ChEBI" id="CHEBI:15377"/>
        <dbReference type="ChEBI" id="CHEBI:15378"/>
        <dbReference type="ChEBI" id="CHEBI:30823"/>
        <dbReference type="ChEBI" id="CHEBI:84201"/>
        <dbReference type="ChEBI" id="CHEBI:136302"/>
    </reaction>
    <physiologicalReaction direction="left-to-right" evidence="11">
        <dbReference type="Rhea" id="RHEA:52061"/>
    </physiologicalReaction>
</comment>
<evidence type="ECO:0000256" key="4">
    <source>
        <dbReference type="ARBA" id="ARBA00022692"/>
    </source>
</evidence>
<dbReference type="GO" id="GO:0012505">
    <property type="term" value="C:endomembrane system"/>
    <property type="evidence" value="ECO:0007669"/>
    <property type="project" value="UniProtKB-SubCell"/>
</dbReference>
<accession>A0A1S3HEA5</accession>
<evidence type="ECO:0000256" key="15">
    <source>
        <dbReference type="ARBA" id="ARBA00049322"/>
    </source>
</evidence>
<dbReference type="AlphaFoldDB" id="A0A1S3HEA5"/>
<sequence length="240" mass="28001">MASLKSTVYHASLFMMYAFSLQYNIHYVKDKRGDSLFEYMGYGGKFKYLTFWCFLINTFYFGIALLNDLCGSNAGPEDGKDKHSTLQKFRDRMYSILAFPIGAFVVASFWSLYAVDRELVYPAELDKIIPSWLNHVMHTTVLPFLLIEAYVVYHEYPSKKVGIPGIVFFSSLYQFWILWIAFKADIWVYPILRVLSWPMRIVFMVLCWVLVMILYLCGHEVTQMCWGPTQGKTLQAKKVK</sequence>
<keyword evidence="18" id="KW-1185">Reference proteome</keyword>
<keyword evidence="5 17" id="KW-1133">Transmembrane helix</keyword>
<comment type="catalytic activity">
    <reaction evidence="15">
        <text>13-(9Z-hexadecenoyloxy)-octadecanoate + H2O = 13-hydroxy-octadecanoate + (9Z)-hexadecenoate + H(+)</text>
        <dbReference type="Rhea" id="RHEA:52076"/>
        <dbReference type="ChEBI" id="CHEBI:15377"/>
        <dbReference type="ChEBI" id="CHEBI:15378"/>
        <dbReference type="ChEBI" id="CHEBI:32372"/>
        <dbReference type="ChEBI" id="CHEBI:136304"/>
        <dbReference type="ChEBI" id="CHEBI:136315"/>
    </reaction>
    <physiologicalReaction direction="left-to-right" evidence="15">
        <dbReference type="Rhea" id="RHEA:52077"/>
    </physiologicalReaction>
</comment>
<evidence type="ECO:0000256" key="3">
    <source>
        <dbReference type="ARBA" id="ARBA00009300"/>
    </source>
</evidence>
<keyword evidence="4 17" id="KW-0812">Transmembrane</keyword>
<dbReference type="PANTHER" id="PTHR10989:SF16">
    <property type="entry name" value="AT02829P-RELATED"/>
    <property type="match status" value="1"/>
</dbReference>
<evidence type="ECO:0000256" key="14">
    <source>
        <dbReference type="ARBA" id="ARBA00049296"/>
    </source>
</evidence>
<comment type="catalytic activity">
    <reaction evidence="9">
        <text>9-hexadecanoyloxy-octadecanoate + H2O = 9-hydroxy-octadecanoate + hexadecanoate + H(+)</text>
        <dbReference type="Rhea" id="RHEA:52052"/>
        <dbReference type="ChEBI" id="CHEBI:7896"/>
        <dbReference type="ChEBI" id="CHEBI:15377"/>
        <dbReference type="ChEBI" id="CHEBI:15378"/>
        <dbReference type="ChEBI" id="CHEBI:83670"/>
        <dbReference type="ChEBI" id="CHEBI:136286"/>
    </reaction>
    <physiologicalReaction direction="left-to-right" evidence="9">
        <dbReference type="Rhea" id="RHEA:52053"/>
    </physiologicalReaction>
</comment>
<comment type="catalytic activity">
    <reaction evidence="16">
        <text>12-(9Z-hexadecenoyloxy)-octadecanoate + H2O = 12-hydroxyoctadecanoate + (9Z)-hexadecenoate + H(+)</text>
        <dbReference type="Rhea" id="RHEA:52072"/>
        <dbReference type="ChEBI" id="CHEBI:15377"/>
        <dbReference type="ChEBI" id="CHEBI:15378"/>
        <dbReference type="ChEBI" id="CHEBI:32372"/>
        <dbReference type="ChEBI" id="CHEBI:84201"/>
        <dbReference type="ChEBI" id="CHEBI:136312"/>
    </reaction>
    <physiologicalReaction direction="left-to-right" evidence="16">
        <dbReference type="Rhea" id="RHEA:52073"/>
    </physiologicalReaction>
</comment>
<comment type="catalytic activity">
    <reaction evidence="8">
        <text>13-octadecanoyloxy-octadecanoate + H2O = 13-hydroxy-octadecanoate + octadecanoate + H(+)</text>
        <dbReference type="Rhea" id="RHEA:52084"/>
        <dbReference type="ChEBI" id="CHEBI:15377"/>
        <dbReference type="ChEBI" id="CHEBI:15378"/>
        <dbReference type="ChEBI" id="CHEBI:25629"/>
        <dbReference type="ChEBI" id="CHEBI:136304"/>
        <dbReference type="ChEBI" id="CHEBI:136335"/>
    </reaction>
    <physiologicalReaction direction="left-to-right" evidence="8">
        <dbReference type="Rhea" id="RHEA:52085"/>
    </physiologicalReaction>
</comment>
<reference evidence="19" key="1">
    <citation type="submission" date="2025-08" db="UniProtKB">
        <authorList>
            <consortium name="RefSeq"/>
        </authorList>
    </citation>
    <scope>IDENTIFICATION</scope>
    <source>
        <tissue evidence="19">Gonads</tissue>
    </source>
</reference>
<feature type="transmembrane region" description="Helical" evidence="17">
    <location>
        <begin position="132"/>
        <end position="153"/>
    </location>
</feature>
<comment type="catalytic activity">
    <reaction evidence="12">
        <text>9-(9Z-octadecenoyloxy)-octadecanoate + H2O = 9-hydroxy-octadecanoate + (9Z)-octadecenoate + H(+)</text>
        <dbReference type="Rhea" id="RHEA:52048"/>
        <dbReference type="ChEBI" id="CHEBI:15377"/>
        <dbReference type="ChEBI" id="CHEBI:15378"/>
        <dbReference type="ChEBI" id="CHEBI:30823"/>
        <dbReference type="ChEBI" id="CHEBI:136282"/>
        <dbReference type="ChEBI" id="CHEBI:136286"/>
    </reaction>
    <physiologicalReaction direction="left-to-right" evidence="12">
        <dbReference type="Rhea" id="RHEA:52049"/>
    </physiologicalReaction>
</comment>
<comment type="subcellular location">
    <subcellularLocation>
        <location evidence="2">Endomembrane system</location>
        <topology evidence="2">Multi-pass membrane protein</topology>
    </subcellularLocation>
</comment>
<organism evidence="18 19">
    <name type="scientific">Lingula anatina</name>
    <name type="common">Brachiopod</name>
    <name type="synonym">Lingula unguis</name>
    <dbReference type="NCBI Taxonomy" id="7574"/>
    <lineage>
        <taxon>Eukaryota</taxon>
        <taxon>Metazoa</taxon>
        <taxon>Spiralia</taxon>
        <taxon>Lophotrochozoa</taxon>
        <taxon>Brachiopoda</taxon>
        <taxon>Linguliformea</taxon>
        <taxon>Lingulata</taxon>
        <taxon>Lingulida</taxon>
        <taxon>Linguloidea</taxon>
        <taxon>Lingulidae</taxon>
        <taxon>Lingula</taxon>
    </lineage>
</organism>
<evidence type="ECO:0000256" key="13">
    <source>
        <dbReference type="ARBA" id="ARBA00049221"/>
    </source>
</evidence>
<feature type="transmembrane region" description="Helical" evidence="17">
    <location>
        <begin position="92"/>
        <end position="112"/>
    </location>
</feature>
<evidence type="ECO:0000256" key="12">
    <source>
        <dbReference type="ARBA" id="ARBA00048800"/>
    </source>
</evidence>
<dbReference type="PANTHER" id="PTHR10989">
    <property type="entry name" value="ANDROGEN-INDUCED PROTEIN 1-RELATED"/>
    <property type="match status" value="1"/>
</dbReference>
<evidence type="ECO:0000256" key="16">
    <source>
        <dbReference type="ARBA" id="ARBA00049428"/>
    </source>
</evidence>
<feature type="transmembrane region" description="Helical" evidence="17">
    <location>
        <begin position="194"/>
        <end position="217"/>
    </location>
</feature>
<keyword evidence="6 17" id="KW-0472">Membrane</keyword>
<name>A0A1S3HEA5_LINAN</name>
<dbReference type="GO" id="GO:0016020">
    <property type="term" value="C:membrane"/>
    <property type="evidence" value="ECO:0007669"/>
    <property type="project" value="InterPro"/>
</dbReference>